<evidence type="ECO:0000313" key="2">
    <source>
        <dbReference type="EMBL" id="AUX41201.1"/>
    </source>
</evidence>
<evidence type="ECO:0000259" key="1">
    <source>
        <dbReference type="Pfam" id="PF09537"/>
    </source>
</evidence>
<protein>
    <recommendedName>
        <fullName evidence="1">DUF2383 domain-containing protein</fullName>
    </recommendedName>
</protein>
<name>A0A2L0EPG9_SORCE</name>
<dbReference type="Pfam" id="PF09537">
    <property type="entry name" value="DUF2383"/>
    <property type="match status" value="1"/>
</dbReference>
<evidence type="ECO:0000313" key="3">
    <source>
        <dbReference type="Proteomes" id="UP000238348"/>
    </source>
</evidence>
<proteinExistence type="predicted"/>
<dbReference type="InterPro" id="IPR012347">
    <property type="entry name" value="Ferritin-like"/>
</dbReference>
<dbReference type="SUPFAM" id="SSF47240">
    <property type="entry name" value="Ferritin-like"/>
    <property type="match status" value="1"/>
</dbReference>
<dbReference type="CDD" id="cd00657">
    <property type="entry name" value="Ferritin_like"/>
    <property type="match status" value="1"/>
</dbReference>
<dbReference type="EMBL" id="CP012673">
    <property type="protein sequence ID" value="AUX41201.1"/>
    <property type="molecule type" value="Genomic_DNA"/>
</dbReference>
<dbReference type="InterPro" id="IPR019052">
    <property type="entry name" value="DUF2383"/>
</dbReference>
<dbReference type="RefSeq" id="WP_104987185.1">
    <property type="nucleotide sequence ID" value="NZ_CP012673.1"/>
</dbReference>
<dbReference type="Proteomes" id="UP000238348">
    <property type="component" value="Chromosome"/>
</dbReference>
<dbReference type="OrthoDB" id="5395623at2"/>
<accession>A0A2L0EPG9</accession>
<organism evidence="2 3">
    <name type="scientific">Sorangium cellulosum</name>
    <name type="common">Polyangium cellulosum</name>
    <dbReference type="NCBI Taxonomy" id="56"/>
    <lineage>
        <taxon>Bacteria</taxon>
        <taxon>Pseudomonadati</taxon>
        <taxon>Myxococcota</taxon>
        <taxon>Polyangia</taxon>
        <taxon>Polyangiales</taxon>
        <taxon>Polyangiaceae</taxon>
        <taxon>Sorangium</taxon>
    </lineage>
</organism>
<sequence>MNKTAVGQLNKLIQLDTDAVLAYQQAIDACEVSEVRRKLKSFQDDHQQHINDLAELVQASGEEPKIKRDLKGFLIEGFTALASRGDRSALLSMLGNEELSNRLYEAALKTELPSEARAVVERNREDEERHLSWIQEAIATRIWETKEGAAAVAEDGQGKKDKGAA</sequence>
<dbReference type="AlphaFoldDB" id="A0A2L0EPG9"/>
<gene>
    <name evidence="2" type="ORF">SOCE26_026110</name>
</gene>
<dbReference type="InterPro" id="IPR009078">
    <property type="entry name" value="Ferritin-like_SF"/>
</dbReference>
<dbReference type="Gene3D" id="1.20.1260.10">
    <property type="match status" value="1"/>
</dbReference>
<reference evidence="2 3" key="1">
    <citation type="submission" date="2015-09" db="EMBL/GenBank/DDBJ databases">
        <title>Sorangium comparison.</title>
        <authorList>
            <person name="Zaburannyi N."/>
            <person name="Bunk B."/>
            <person name="Overmann J."/>
            <person name="Mueller R."/>
        </authorList>
    </citation>
    <scope>NUCLEOTIDE SEQUENCE [LARGE SCALE GENOMIC DNA]</scope>
    <source>
        <strain evidence="2 3">So ce26</strain>
    </source>
</reference>
<feature type="domain" description="DUF2383" evidence="1">
    <location>
        <begin position="6"/>
        <end position="109"/>
    </location>
</feature>